<keyword evidence="2" id="KW-1185">Reference proteome</keyword>
<protein>
    <submittedName>
        <fullName evidence="1">Uncharacterized protein</fullName>
    </submittedName>
</protein>
<feature type="non-terminal residue" evidence="1">
    <location>
        <position position="1"/>
    </location>
</feature>
<sequence length="143" mass="16272">DDTSIESPSRNLSRFTDIDPATAALLFNYKSIPPKESRIFKSAVAQTNSPALSTDKIHFKMTQDGYTRRFVLSCNNGDLLSTLKSHVIRITGKKDVDLFWRGLYLKKNRIASRKGPLSIKLLIISECNSFQILFVQIKMKNLY</sequence>
<comment type="caution">
    <text evidence="1">The sequence shown here is derived from an EMBL/GenBank/DDBJ whole genome shotgun (WGS) entry which is preliminary data.</text>
</comment>
<name>A0AAV5UXQ5_9BILA</name>
<dbReference type="EMBL" id="BTSY01000001">
    <property type="protein sequence ID" value="GMT10305.1"/>
    <property type="molecule type" value="Genomic_DNA"/>
</dbReference>
<organism evidence="1 2">
    <name type="scientific">Pristionchus fissidentatus</name>
    <dbReference type="NCBI Taxonomy" id="1538716"/>
    <lineage>
        <taxon>Eukaryota</taxon>
        <taxon>Metazoa</taxon>
        <taxon>Ecdysozoa</taxon>
        <taxon>Nematoda</taxon>
        <taxon>Chromadorea</taxon>
        <taxon>Rhabditida</taxon>
        <taxon>Rhabditina</taxon>
        <taxon>Diplogasteromorpha</taxon>
        <taxon>Diplogasteroidea</taxon>
        <taxon>Neodiplogasteridae</taxon>
        <taxon>Pristionchus</taxon>
    </lineage>
</organism>
<gene>
    <name evidence="1" type="ORF">PFISCL1PPCAC_1602</name>
</gene>
<proteinExistence type="predicted"/>
<evidence type="ECO:0000313" key="1">
    <source>
        <dbReference type="EMBL" id="GMT10305.1"/>
    </source>
</evidence>
<accession>A0AAV5UXQ5</accession>
<dbReference type="AlphaFoldDB" id="A0AAV5UXQ5"/>
<dbReference type="Proteomes" id="UP001432322">
    <property type="component" value="Unassembled WGS sequence"/>
</dbReference>
<evidence type="ECO:0000313" key="2">
    <source>
        <dbReference type="Proteomes" id="UP001432322"/>
    </source>
</evidence>
<reference evidence="1" key="1">
    <citation type="submission" date="2023-10" db="EMBL/GenBank/DDBJ databases">
        <title>Genome assembly of Pristionchus species.</title>
        <authorList>
            <person name="Yoshida K."/>
            <person name="Sommer R.J."/>
        </authorList>
    </citation>
    <scope>NUCLEOTIDE SEQUENCE</scope>
    <source>
        <strain evidence="1">RS5133</strain>
    </source>
</reference>